<dbReference type="AlphaFoldDB" id="A0A556N3M0"/>
<dbReference type="InterPro" id="IPR036465">
    <property type="entry name" value="vWFA_dom_sf"/>
</dbReference>
<dbReference type="OrthoDB" id="845740at2"/>
<protein>
    <submittedName>
        <fullName evidence="3">DUF58 domain-containing protein</fullName>
    </submittedName>
</protein>
<dbReference type="EMBL" id="VLPL01000002">
    <property type="protein sequence ID" value="TSJ46648.1"/>
    <property type="molecule type" value="Genomic_DNA"/>
</dbReference>
<proteinExistence type="predicted"/>
<reference evidence="3 4" key="1">
    <citation type="submission" date="2019-07" db="EMBL/GenBank/DDBJ databases">
        <authorList>
            <person name="Huq M.A."/>
        </authorList>
    </citation>
    <scope>NUCLEOTIDE SEQUENCE [LARGE SCALE GENOMIC DNA]</scope>
    <source>
        <strain evidence="3 4">MAH-3</strain>
    </source>
</reference>
<evidence type="ECO:0000313" key="4">
    <source>
        <dbReference type="Proteomes" id="UP000316008"/>
    </source>
</evidence>
<dbReference type="Pfam" id="PF01882">
    <property type="entry name" value="DUF58"/>
    <property type="match status" value="1"/>
</dbReference>
<dbReference type="SUPFAM" id="SSF53300">
    <property type="entry name" value="vWA-like"/>
    <property type="match status" value="1"/>
</dbReference>
<dbReference type="RefSeq" id="WP_144332185.1">
    <property type="nucleotide sequence ID" value="NZ_VLPL01000002.1"/>
</dbReference>
<feature type="domain" description="DUF58" evidence="2">
    <location>
        <begin position="203"/>
        <end position="380"/>
    </location>
</feature>
<organism evidence="3 4">
    <name type="scientific">Fluviicola chungangensis</name>
    <dbReference type="NCBI Taxonomy" id="2597671"/>
    <lineage>
        <taxon>Bacteria</taxon>
        <taxon>Pseudomonadati</taxon>
        <taxon>Bacteroidota</taxon>
        <taxon>Flavobacteriia</taxon>
        <taxon>Flavobacteriales</taxon>
        <taxon>Crocinitomicaceae</taxon>
        <taxon>Fluviicola</taxon>
    </lineage>
</organism>
<dbReference type="Proteomes" id="UP000316008">
    <property type="component" value="Unassembled WGS sequence"/>
</dbReference>
<feature type="transmembrane region" description="Helical" evidence="1">
    <location>
        <begin position="39"/>
        <end position="58"/>
    </location>
</feature>
<sequence length="443" mass="51479">MKLLASIHLTRFFFLVAGIGVALVGGAFFVPFLGIIGKTVLFVLLFALILDVLLVNLYKEPIRVQRKYQERMNLGDENKVTVSILNQTAQPLQVGIYEGYPLFMQKRATVWNAILLPKKTKDFHYSFTPTERGEYEFRDVVIFVRSTLFLAQRRMVIPLVERIEVYPSVLQMKQYELKVFNQQTLSQGIKKVRRIGNTSEFEQIRNYVQGDDLRTVNWKATSRKNELMVNQYQEERSQPVYCVIDKSRPMQLAFHKMTMLDYAINSALVFTNIALRKGDRAGLITFSDKMGAIVPAERNQGQLRRILESLYNQKTLFKEGNFELLYQTIRKQVKTRSLLLLYTNFESEFAMRRALPMLQRLNKRHVLVVIFFQNNELQELAQQPVHTHKELIEATVADKMSNVKWNIARELRQNGIQTILSKPEDLSINSINKYLELKAKGVI</sequence>
<name>A0A556N3M0_9FLAO</name>
<accession>A0A556N3M0</accession>
<dbReference type="InterPro" id="IPR002881">
    <property type="entry name" value="DUF58"/>
</dbReference>
<feature type="transmembrane region" description="Helical" evidence="1">
    <location>
        <begin position="12"/>
        <end position="33"/>
    </location>
</feature>
<comment type="caution">
    <text evidence="3">The sequence shown here is derived from an EMBL/GenBank/DDBJ whole genome shotgun (WGS) entry which is preliminary data.</text>
</comment>
<evidence type="ECO:0000259" key="2">
    <source>
        <dbReference type="Pfam" id="PF01882"/>
    </source>
</evidence>
<keyword evidence="1" id="KW-0812">Transmembrane</keyword>
<keyword evidence="1" id="KW-0472">Membrane</keyword>
<keyword evidence="1" id="KW-1133">Transmembrane helix</keyword>
<gene>
    <name evidence="3" type="ORF">FO442_05675</name>
</gene>
<dbReference type="PANTHER" id="PTHR33608">
    <property type="entry name" value="BLL2464 PROTEIN"/>
    <property type="match status" value="1"/>
</dbReference>
<evidence type="ECO:0000313" key="3">
    <source>
        <dbReference type="EMBL" id="TSJ46648.1"/>
    </source>
</evidence>
<dbReference type="Gene3D" id="3.40.50.410">
    <property type="entry name" value="von Willebrand factor, type A domain"/>
    <property type="match status" value="1"/>
</dbReference>
<keyword evidence="4" id="KW-1185">Reference proteome</keyword>
<evidence type="ECO:0000256" key="1">
    <source>
        <dbReference type="SAM" id="Phobius"/>
    </source>
</evidence>
<dbReference type="PANTHER" id="PTHR33608:SF3">
    <property type="entry name" value="SLR2013 PROTEIN"/>
    <property type="match status" value="1"/>
</dbReference>